<dbReference type="CDD" id="cd00090">
    <property type="entry name" value="HTH_ARSR"/>
    <property type="match status" value="1"/>
</dbReference>
<feature type="domain" description="HTH marR-type" evidence="1">
    <location>
        <begin position="13"/>
        <end position="61"/>
    </location>
</feature>
<dbReference type="Pfam" id="PF12802">
    <property type="entry name" value="MarR_2"/>
    <property type="match status" value="1"/>
</dbReference>
<sequence length="81" mass="9598">MGERGRKKTVSDVEILRQFALDPTPFMHPTELAETLEMSRQGVYKRLKDLEERNLLESKKVADTRNWWLTDEGRRYLSENS</sequence>
<dbReference type="Gene3D" id="1.10.10.10">
    <property type="entry name" value="Winged helix-like DNA-binding domain superfamily/Winged helix DNA-binding domain"/>
    <property type="match status" value="1"/>
</dbReference>
<organism evidence="2 3">
    <name type="scientific">Haloarcula nitratireducens</name>
    <dbReference type="NCBI Taxonomy" id="2487749"/>
    <lineage>
        <taxon>Archaea</taxon>
        <taxon>Methanobacteriati</taxon>
        <taxon>Methanobacteriota</taxon>
        <taxon>Stenosarchaea group</taxon>
        <taxon>Halobacteria</taxon>
        <taxon>Halobacteriales</taxon>
        <taxon>Haloarculaceae</taxon>
        <taxon>Haloarcula</taxon>
    </lineage>
</organism>
<dbReference type="InterPro" id="IPR036388">
    <property type="entry name" value="WH-like_DNA-bd_sf"/>
</dbReference>
<dbReference type="InterPro" id="IPR000835">
    <property type="entry name" value="HTH_MarR-typ"/>
</dbReference>
<gene>
    <name evidence="2" type="ORF">EGH23_18985</name>
</gene>
<evidence type="ECO:0000259" key="1">
    <source>
        <dbReference type="Pfam" id="PF12802"/>
    </source>
</evidence>
<evidence type="ECO:0000313" key="3">
    <source>
        <dbReference type="Proteomes" id="UP001430455"/>
    </source>
</evidence>
<dbReference type="InterPro" id="IPR011991">
    <property type="entry name" value="ArsR-like_HTH"/>
</dbReference>
<keyword evidence="3" id="KW-1185">Reference proteome</keyword>
<dbReference type="GO" id="GO:0003700">
    <property type="term" value="F:DNA-binding transcription factor activity"/>
    <property type="evidence" value="ECO:0007669"/>
    <property type="project" value="InterPro"/>
</dbReference>
<reference evidence="2 3" key="1">
    <citation type="submission" date="2021-06" db="EMBL/GenBank/DDBJ databases">
        <title>Halomicroarcula sp. a new haloarchaeum isolated from saline soil.</title>
        <authorList>
            <person name="Duran-Viseras A."/>
            <person name="Sanchez-Porro C."/>
            <person name="Ventosa A."/>
        </authorList>
    </citation>
    <scope>NUCLEOTIDE SEQUENCE [LARGE SCALE GENOMIC DNA]</scope>
    <source>
        <strain evidence="2 3">F27</strain>
    </source>
</reference>
<dbReference type="Proteomes" id="UP001430455">
    <property type="component" value="Unassembled WGS sequence"/>
</dbReference>
<dbReference type="EMBL" id="RKLT01000012">
    <property type="protein sequence ID" value="MBX0296968.1"/>
    <property type="molecule type" value="Genomic_DNA"/>
</dbReference>
<accession>A0AAW4PH66</accession>
<dbReference type="AlphaFoldDB" id="A0AAW4PH66"/>
<comment type="caution">
    <text evidence="2">The sequence shown here is derived from an EMBL/GenBank/DDBJ whole genome shotgun (WGS) entry which is preliminary data.</text>
</comment>
<proteinExistence type="predicted"/>
<dbReference type="InterPro" id="IPR036390">
    <property type="entry name" value="WH_DNA-bd_sf"/>
</dbReference>
<evidence type="ECO:0000313" key="2">
    <source>
        <dbReference type="EMBL" id="MBX0296968.1"/>
    </source>
</evidence>
<dbReference type="RefSeq" id="WP_220581559.1">
    <property type="nucleotide sequence ID" value="NZ_RKLT01000012.1"/>
</dbReference>
<name>A0AAW4PH66_9EURY</name>
<protein>
    <submittedName>
        <fullName evidence="2">Winged helix-turn-helix domain-containing protein</fullName>
    </submittedName>
</protein>
<dbReference type="SUPFAM" id="SSF46785">
    <property type="entry name" value="Winged helix' DNA-binding domain"/>
    <property type="match status" value="1"/>
</dbReference>